<feature type="chain" id="PRO_5039277443" evidence="5">
    <location>
        <begin position="25"/>
        <end position="314"/>
    </location>
</feature>
<dbReference type="Proteomes" id="UP000094296">
    <property type="component" value="Unassembled WGS sequence"/>
</dbReference>
<evidence type="ECO:0000256" key="5">
    <source>
        <dbReference type="SAM" id="SignalP"/>
    </source>
</evidence>
<dbReference type="RefSeq" id="WP_069643275.1">
    <property type="nucleotide sequence ID" value="NZ_MIJE01000030.1"/>
</dbReference>
<dbReference type="Gene3D" id="3.40.190.100">
    <property type="entry name" value="Glycine betaine-binding periplasmic protein, domain 2"/>
    <property type="match status" value="1"/>
</dbReference>
<evidence type="ECO:0000256" key="4">
    <source>
        <dbReference type="ARBA" id="ARBA00023136"/>
    </source>
</evidence>
<dbReference type="GO" id="GO:0015871">
    <property type="term" value="P:choline transport"/>
    <property type="evidence" value="ECO:0007669"/>
    <property type="project" value="TreeGrafter"/>
</dbReference>
<comment type="caution">
    <text evidence="7">The sequence shown here is derived from an EMBL/GenBank/DDBJ whole genome shotgun (WGS) entry which is preliminary data.</text>
</comment>
<keyword evidence="5" id="KW-0732">Signal</keyword>
<keyword evidence="2" id="KW-0813">Transport</keyword>
<evidence type="ECO:0000256" key="3">
    <source>
        <dbReference type="ARBA" id="ARBA00022475"/>
    </source>
</evidence>
<dbReference type="OrthoDB" id="9787902at2"/>
<sequence length="314" mass="34282">MTKKYRVLFLSLAVVLAMSLLVVGCGGTDEPPVDTPDVADPTGDDVIMEPPAAVGEQVGFEIVGIEPGAGLMMATEEVLDVYGLEEWTLVESSSAAMAAALRRAYENQEPIIVTGWTPHWKFASFDLKYLDDPQGVYGGDEQVHTLVREGLEADEPSAFTVLDRFFWTPDDMAEVMVAIEEGSSEEQAAADWAAANQDTVNEWTEGVEEVDGNRIDLAFVAWDSEIASTNVVKYVLESIGYDVRMRQLEPAPMFQGVESGEADAMVAAWLPTTHESYMDRFGEGLVDLGPNLDGTRIGLVVPAYMDIDSIEDLR</sequence>
<dbReference type="AlphaFoldDB" id="A0A1E5G1I8"/>
<keyword evidence="4" id="KW-0472">Membrane</keyword>
<accession>A0A1E5G1I8</accession>
<dbReference type="GO" id="GO:0015226">
    <property type="term" value="F:carnitine transmembrane transporter activity"/>
    <property type="evidence" value="ECO:0007669"/>
    <property type="project" value="TreeGrafter"/>
</dbReference>
<feature type="domain" description="ABC-type glycine betaine transport system substrate-binding" evidence="6">
    <location>
        <begin position="214"/>
        <end position="313"/>
    </location>
</feature>
<dbReference type="InterPro" id="IPR007210">
    <property type="entry name" value="ABC_Gly_betaine_transp_sub-bd"/>
</dbReference>
<dbReference type="Pfam" id="PF04069">
    <property type="entry name" value="OpuAC"/>
    <property type="match status" value="2"/>
</dbReference>
<comment type="subcellular location">
    <subcellularLocation>
        <location evidence="1">Cell membrane</location>
    </subcellularLocation>
</comment>
<feature type="domain" description="ABC-type glycine betaine transport system substrate-binding" evidence="6">
    <location>
        <begin position="53"/>
        <end position="194"/>
    </location>
</feature>
<keyword evidence="3" id="KW-1003">Cell membrane</keyword>
<dbReference type="Gene3D" id="3.10.105.10">
    <property type="entry name" value="Dipeptide-binding Protein, Domain 3"/>
    <property type="match status" value="1"/>
</dbReference>
<dbReference type="PROSITE" id="PS51257">
    <property type="entry name" value="PROKAR_LIPOPROTEIN"/>
    <property type="match status" value="1"/>
</dbReference>
<proteinExistence type="predicted"/>
<evidence type="ECO:0000313" key="7">
    <source>
        <dbReference type="EMBL" id="OEF96692.1"/>
    </source>
</evidence>
<evidence type="ECO:0000256" key="2">
    <source>
        <dbReference type="ARBA" id="ARBA00022448"/>
    </source>
</evidence>
<gene>
    <name evidence="7" type="ORF">BHF68_06350</name>
</gene>
<dbReference type="EMBL" id="MIJE01000030">
    <property type="protein sequence ID" value="OEF96692.1"/>
    <property type="molecule type" value="Genomic_DNA"/>
</dbReference>
<dbReference type="GO" id="GO:0005275">
    <property type="term" value="F:amine transmembrane transporter activity"/>
    <property type="evidence" value="ECO:0007669"/>
    <property type="project" value="TreeGrafter"/>
</dbReference>
<name>A0A1E5G1I8_9FIRM</name>
<protein>
    <submittedName>
        <fullName evidence="7">Glycine/betaine ABC transporter</fullName>
    </submittedName>
</protein>
<dbReference type="SUPFAM" id="SSF53850">
    <property type="entry name" value="Periplasmic binding protein-like II"/>
    <property type="match status" value="2"/>
</dbReference>
<dbReference type="PANTHER" id="PTHR47737">
    <property type="entry name" value="GLYCINE BETAINE/PROLINE BETAINE TRANSPORT SYSTEM PERMEASE PROTEIN PROW"/>
    <property type="match status" value="1"/>
</dbReference>
<evidence type="ECO:0000256" key="1">
    <source>
        <dbReference type="ARBA" id="ARBA00004236"/>
    </source>
</evidence>
<evidence type="ECO:0000313" key="8">
    <source>
        <dbReference type="Proteomes" id="UP000094296"/>
    </source>
</evidence>
<organism evidence="7 8">
    <name type="scientific">Desulfuribacillus alkaliarsenatis</name>
    <dbReference type="NCBI Taxonomy" id="766136"/>
    <lineage>
        <taxon>Bacteria</taxon>
        <taxon>Bacillati</taxon>
        <taxon>Bacillota</taxon>
        <taxon>Desulfuribacillia</taxon>
        <taxon>Desulfuribacillales</taxon>
        <taxon>Desulfuribacillaceae</taxon>
        <taxon>Desulfuribacillus</taxon>
    </lineage>
</organism>
<reference evidence="7 8" key="1">
    <citation type="submission" date="2016-09" db="EMBL/GenBank/DDBJ databases">
        <title>Draft genome sequence for the type strain of Desulfuribacillus alkaliarsenatis AHT28, an obligately anaerobic, sulfidogenic bacterium isolated from Russian soda lake sediments.</title>
        <authorList>
            <person name="Abin C.A."/>
            <person name="Hollibaugh J.T."/>
        </authorList>
    </citation>
    <scope>NUCLEOTIDE SEQUENCE [LARGE SCALE GENOMIC DNA]</scope>
    <source>
        <strain evidence="7 8">AHT28</strain>
    </source>
</reference>
<dbReference type="STRING" id="766136.BHF68_06350"/>
<keyword evidence="8" id="KW-1185">Reference proteome</keyword>
<dbReference type="PANTHER" id="PTHR47737:SF1">
    <property type="entry name" value="GLYCINE BETAINE_PROLINE BETAINE TRANSPORT SYSTEM PERMEASE PROTEIN PROW"/>
    <property type="match status" value="1"/>
</dbReference>
<feature type="signal peptide" evidence="5">
    <location>
        <begin position="1"/>
        <end position="24"/>
    </location>
</feature>
<dbReference type="GO" id="GO:0031460">
    <property type="term" value="P:glycine betaine transport"/>
    <property type="evidence" value="ECO:0007669"/>
    <property type="project" value="TreeGrafter"/>
</dbReference>
<dbReference type="GO" id="GO:0043190">
    <property type="term" value="C:ATP-binding cassette (ABC) transporter complex"/>
    <property type="evidence" value="ECO:0007669"/>
    <property type="project" value="InterPro"/>
</dbReference>
<evidence type="ECO:0000259" key="6">
    <source>
        <dbReference type="Pfam" id="PF04069"/>
    </source>
</evidence>